<dbReference type="PROSITE" id="PS51379">
    <property type="entry name" value="4FE4S_FER_2"/>
    <property type="match status" value="2"/>
</dbReference>
<comment type="caution">
    <text evidence="9">The sequence shown here is derived from an EMBL/GenBank/DDBJ whole genome shotgun (WGS) entry which is preliminary data.</text>
</comment>
<dbReference type="Pfam" id="PF09383">
    <property type="entry name" value="NIL"/>
    <property type="match status" value="1"/>
</dbReference>
<dbReference type="GO" id="GO:0051539">
    <property type="term" value="F:4 iron, 4 sulfur cluster binding"/>
    <property type="evidence" value="ECO:0007669"/>
    <property type="project" value="UniProtKB-KW"/>
</dbReference>
<dbReference type="PANTHER" id="PTHR43687">
    <property type="entry name" value="ADENYLYLSULFATE REDUCTASE, BETA SUBUNIT"/>
    <property type="match status" value="1"/>
</dbReference>
<dbReference type="PANTHER" id="PTHR43687:SF6">
    <property type="entry name" value="L-ASPARTATE SEMIALDEHYDE SULFURTRANSFERASE IRON-SULFUR SUBUNIT"/>
    <property type="match status" value="1"/>
</dbReference>
<dbReference type="InterPro" id="IPR017900">
    <property type="entry name" value="4Fe4S_Fe_S_CS"/>
</dbReference>
<dbReference type="AlphaFoldDB" id="A0A7V1EIW2"/>
<dbReference type="InterPro" id="IPR017896">
    <property type="entry name" value="4Fe4S_Fe-S-bd"/>
</dbReference>
<sequence length="139" mass="15782">MMQISKKVVLHFPENLVEKPITYELVKNYDIIFNILKAKVAIDGGEGLLLLELSGTEENLNKGLQYLKELGVKTESLTQDVIWLKESCVMCGICSSICPSHVFYIKPPEMRVEFEPEKCIGCEECLKVCPYNAIRLKLI</sequence>
<dbReference type="SMART" id="SM00930">
    <property type="entry name" value="NIL"/>
    <property type="match status" value="1"/>
</dbReference>
<feature type="domain" description="4Fe-4S ferredoxin-type" evidence="8">
    <location>
        <begin position="79"/>
        <end position="108"/>
    </location>
</feature>
<dbReference type="Gene3D" id="3.30.70.20">
    <property type="match status" value="1"/>
</dbReference>
<keyword evidence="1" id="KW-0813">Transport</keyword>
<proteinExistence type="predicted"/>
<keyword evidence="6" id="KW-0408">Iron</keyword>
<reference evidence="9" key="1">
    <citation type="journal article" date="2020" name="mSystems">
        <title>Genome- and Community-Level Interaction Insights into Carbon Utilization and Element Cycling Functions of Hydrothermarchaeota in Hydrothermal Sediment.</title>
        <authorList>
            <person name="Zhou Z."/>
            <person name="Liu Y."/>
            <person name="Xu W."/>
            <person name="Pan J."/>
            <person name="Luo Z.H."/>
            <person name="Li M."/>
        </authorList>
    </citation>
    <scope>NUCLEOTIDE SEQUENCE [LARGE SCALE GENOMIC DNA]</scope>
    <source>
        <strain evidence="9">SpSt-258</strain>
    </source>
</reference>
<evidence type="ECO:0000259" key="8">
    <source>
        <dbReference type="PROSITE" id="PS51379"/>
    </source>
</evidence>
<evidence type="ECO:0000256" key="6">
    <source>
        <dbReference type="ARBA" id="ARBA00023004"/>
    </source>
</evidence>
<dbReference type="InterPro" id="IPR018449">
    <property type="entry name" value="NIL_domain"/>
</dbReference>
<dbReference type="GO" id="GO:0046872">
    <property type="term" value="F:metal ion binding"/>
    <property type="evidence" value="ECO:0007669"/>
    <property type="project" value="UniProtKB-KW"/>
</dbReference>
<dbReference type="SUPFAM" id="SSF55021">
    <property type="entry name" value="ACT-like"/>
    <property type="match status" value="1"/>
</dbReference>
<organism evidence="9">
    <name type="scientific">candidate division WOR-3 bacterium</name>
    <dbReference type="NCBI Taxonomy" id="2052148"/>
    <lineage>
        <taxon>Bacteria</taxon>
        <taxon>Bacteria division WOR-3</taxon>
    </lineage>
</organism>
<keyword evidence="5" id="KW-0249">Electron transport</keyword>
<dbReference type="PROSITE" id="PS00198">
    <property type="entry name" value="4FE4S_FER_1"/>
    <property type="match status" value="1"/>
</dbReference>
<evidence type="ECO:0000256" key="2">
    <source>
        <dbReference type="ARBA" id="ARBA00022485"/>
    </source>
</evidence>
<accession>A0A7V1EIW2</accession>
<dbReference type="Gene3D" id="3.30.70.260">
    <property type="match status" value="1"/>
</dbReference>
<keyword evidence="2" id="KW-0004">4Fe-4S</keyword>
<gene>
    <name evidence="9" type="ORF">ENP86_10665</name>
</gene>
<protein>
    <submittedName>
        <fullName evidence="9">4Fe-4S dicluster domain-containing protein</fullName>
    </submittedName>
</protein>
<feature type="domain" description="4Fe-4S ferredoxin-type" evidence="8">
    <location>
        <begin position="110"/>
        <end position="139"/>
    </location>
</feature>
<keyword evidence="4" id="KW-0677">Repeat</keyword>
<dbReference type="InterPro" id="IPR050572">
    <property type="entry name" value="Fe-S_Ferredoxin"/>
</dbReference>
<dbReference type="EMBL" id="DSKY01000022">
    <property type="protein sequence ID" value="HDY59988.1"/>
    <property type="molecule type" value="Genomic_DNA"/>
</dbReference>
<dbReference type="SUPFAM" id="SSF54862">
    <property type="entry name" value="4Fe-4S ferredoxins"/>
    <property type="match status" value="1"/>
</dbReference>
<evidence type="ECO:0000256" key="5">
    <source>
        <dbReference type="ARBA" id="ARBA00022982"/>
    </source>
</evidence>
<evidence type="ECO:0000256" key="7">
    <source>
        <dbReference type="ARBA" id="ARBA00023014"/>
    </source>
</evidence>
<keyword evidence="3" id="KW-0479">Metal-binding</keyword>
<dbReference type="InterPro" id="IPR045865">
    <property type="entry name" value="ACT-like_dom_sf"/>
</dbReference>
<evidence type="ECO:0000256" key="4">
    <source>
        <dbReference type="ARBA" id="ARBA00022737"/>
    </source>
</evidence>
<keyword evidence="7" id="KW-0411">Iron-sulfur</keyword>
<evidence type="ECO:0000313" key="9">
    <source>
        <dbReference type="EMBL" id="HDY59988.1"/>
    </source>
</evidence>
<evidence type="ECO:0000256" key="3">
    <source>
        <dbReference type="ARBA" id="ARBA00022723"/>
    </source>
</evidence>
<name>A0A7V1EIW2_UNCW3</name>
<evidence type="ECO:0000256" key="1">
    <source>
        <dbReference type="ARBA" id="ARBA00022448"/>
    </source>
</evidence>
<dbReference type="Pfam" id="PF12838">
    <property type="entry name" value="Fer4_7"/>
    <property type="match status" value="1"/>
</dbReference>